<dbReference type="Proteomes" id="UP001195422">
    <property type="component" value="Unassembled WGS sequence"/>
</dbReference>
<name>A0ABS4XMR9_GLUPR</name>
<dbReference type="EMBL" id="JAGIOJ010000001">
    <property type="protein sequence ID" value="MBP2397804.1"/>
    <property type="molecule type" value="Genomic_DNA"/>
</dbReference>
<protein>
    <submittedName>
        <fullName evidence="1">Uncharacterized protein</fullName>
    </submittedName>
</protein>
<reference evidence="1 2" key="1">
    <citation type="submission" date="2021-03" db="EMBL/GenBank/DDBJ databases">
        <title>Sequencing the genomes of 1000 actinobacteria strains.</title>
        <authorList>
            <person name="Klenk H.-P."/>
        </authorList>
    </citation>
    <scope>NUCLEOTIDE SEQUENCE [LARGE SCALE GENOMIC DNA]</scope>
    <source>
        <strain evidence="1 2">DSM 20168</strain>
    </source>
</reference>
<keyword evidence="2" id="KW-1185">Reference proteome</keyword>
<proteinExistence type="predicted"/>
<gene>
    <name evidence="1" type="ORF">JOF39_000885</name>
</gene>
<dbReference type="RefSeq" id="WP_209550354.1">
    <property type="nucleotide sequence ID" value="NZ_BMPH01000005.1"/>
</dbReference>
<evidence type="ECO:0000313" key="2">
    <source>
        <dbReference type="Proteomes" id="UP001195422"/>
    </source>
</evidence>
<sequence length="314" mass="35726">MDPQLPLRILEAVRLLHRLGYRGLRILPGWNVSGTAWRIIIFNVTEWHVGDEFGAPYDAKESCRYTTADGNVFNESIQFPADVSHVDVAEAIVDAMPSLKRSGFEETGNRAYVDWYSQLMSQVSKLTDLPITYGDYGDFDEAWGLGSGTDRYFPKPPKYTPEPQPTSKRAKSDEYYVLKLCNEVLGSGCEQQKTFDWLLGLPSKKTGLRAPLPVDGYWEDRGLVVEYHEKQHSEAVPFFDNKVTATGHLRGEQRKLYDAQKATMIPEQGLTLLIIDYRDFENVKGKIVRNYEKDLLVVARMIEDVLPQPVGDQR</sequence>
<evidence type="ECO:0000313" key="1">
    <source>
        <dbReference type="EMBL" id="MBP2397804.1"/>
    </source>
</evidence>
<organism evidence="1 2">
    <name type="scientific">Glutamicibacter protophormiae</name>
    <name type="common">Brevibacterium protophormiae</name>
    <dbReference type="NCBI Taxonomy" id="37930"/>
    <lineage>
        <taxon>Bacteria</taxon>
        <taxon>Bacillati</taxon>
        <taxon>Actinomycetota</taxon>
        <taxon>Actinomycetes</taxon>
        <taxon>Micrococcales</taxon>
        <taxon>Micrococcaceae</taxon>
        <taxon>Glutamicibacter</taxon>
    </lineage>
</organism>
<accession>A0ABS4XMR9</accession>
<comment type="caution">
    <text evidence="1">The sequence shown here is derived from an EMBL/GenBank/DDBJ whole genome shotgun (WGS) entry which is preliminary data.</text>
</comment>